<dbReference type="InterPro" id="IPR022121">
    <property type="entry name" value="Peptidase_M73_camelysin"/>
</dbReference>
<protein>
    <submittedName>
        <fullName evidence="3">TasA family protein</fullName>
    </submittedName>
</protein>
<dbReference type="NCBIfam" id="TIGR04088">
    <property type="entry name" value="cognate_SipW"/>
    <property type="match status" value="1"/>
</dbReference>
<sequence>MSIKKKIGLGVASAALGLSLVGGGTWAAFNDVDTIKNHFAAGTLDLDIQDIDSNPINFDLTNMKPGDSVERKFRLGNKGSLAIKEVLLSATASGFTSGVGTNKSRDAFLDQFEIELFKVQRDNGNMVSVWTSNGPLTLKEFVNQDFGLGQIVDNYEPTDKSKRINLVPLVDPLGGTTFATRGLPVDPQDTDDVYIKITFVKDNQRVGGDYSEFVQNKFMGNSVSVQFNLEATQWAGVEVEADDANGAVNNGVQGSADDTKNPTTQPNDRTTGTPTITDPVND</sequence>
<feature type="region of interest" description="Disordered" evidence="1">
    <location>
        <begin position="246"/>
        <end position="282"/>
    </location>
</feature>
<keyword evidence="2" id="KW-0732">Signal</keyword>
<reference evidence="4" key="1">
    <citation type="journal article" date="2019" name="Int. J. Syst. Evol. Microbiol.">
        <title>The Global Catalogue of Microorganisms (GCM) 10K type strain sequencing project: providing services to taxonomists for standard genome sequencing and annotation.</title>
        <authorList>
            <consortium name="The Broad Institute Genomics Platform"/>
            <consortium name="The Broad Institute Genome Sequencing Center for Infectious Disease"/>
            <person name="Wu L."/>
            <person name="Ma J."/>
        </authorList>
    </citation>
    <scope>NUCLEOTIDE SEQUENCE [LARGE SCALE GENOMIC DNA]</scope>
    <source>
        <strain evidence="4">CCUG 15531</strain>
    </source>
</reference>
<organism evidence="3 4">
    <name type="scientific">Fredinandcohnia salidurans</name>
    <dbReference type="NCBI Taxonomy" id="2595041"/>
    <lineage>
        <taxon>Bacteria</taxon>
        <taxon>Bacillati</taxon>
        <taxon>Bacillota</taxon>
        <taxon>Bacilli</taxon>
        <taxon>Bacillales</taxon>
        <taxon>Bacillaceae</taxon>
        <taxon>Fredinandcohnia</taxon>
    </lineage>
</organism>
<comment type="caution">
    <text evidence="3">The sequence shown here is derived from an EMBL/GenBank/DDBJ whole genome shotgun (WGS) entry which is preliminary data.</text>
</comment>
<gene>
    <name evidence="3" type="ORF">ACFSFW_21950</name>
</gene>
<accession>A0ABW4MUH2</accession>
<name>A0ABW4MUH2_9BACI</name>
<dbReference type="InterPro" id="IPR023833">
    <property type="entry name" value="Signal_pept_SipW-depend-type"/>
</dbReference>
<dbReference type="Pfam" id="PF12389">
    <property type="entry name" value="Peptidase_M73"/>
    <property type="match status" value="1"/>
</dbReference>
<evidence type="ECO:0000256" key="2">
    <source>
        <dbReference type="SAM" id="SignalP"/>
    </source>
</evidence>
<evidence type="ECO:0000313" key="4">
    <source>
        <dbReference type="Proteomes" id="UP001597227"/>
    </source>
</evidence>
<feature type="chain" id="PRO_5045379501" evidence="2">
    <location>
        <begin position="28"/>
        <end position="282"/>
    </location>
</feature>
<evidence type="ECO:0000256" key="1">
    <source>
        <dbReference type="SAM" id="MobiDB-lite"/>
    </source>
</evidence>
<proteinExistence type="predicted"/>
<dbReference type="EMBL" id="JBHUEK010000031">
    <property type="protein sequence ID" value="MFD1781326.1"/>
    <property type="molecule type" value="Genomic_DNA"/>
</dbReference>
<keyword evidence="4" id="KW-1185">Reference proteome</keyword>
<feature type="compositionally biased region" description="Polar residues" evidence="1">
    <location>
        <begin position="261"/>
        <end position="282"/>
    </location>
</feature>
<dbReference type="Proteomes" id="UP001597227">
    <property type="component" value="Unassembled WGS sequence"/>
</dbReference>
<evidence type="ECO:0000313" key="3">
    <source>
        <dbReference type="EMBL" id="MFD1781326.1"/>
    </source>
</evidence>
<feature type="signal peptide" evidence="2">
    <location>
        <begin position="1"/>
        <end position="27"/>
    </location>
</feature>
<dbReference type="RefSeq" id="WP_388041374.1">
    <property type="nucleotide sequence ID" value="NZ_JBHUEK010000031.1"/>
</dbReference>